<dbReference type="InterPro" id="IPR011545">
    <property type="entry name" value="DEAD/DEAH_box_helicase_dom"/>
</dbReference>
<dbReference type="GO" id="GO:0005524">
    <property type="term" value="F:ATP binding"/>
    <property type="evidence" value="ECO:0007669"/>
    <property type="project" value="UniProtKB-KW"/>
</dbReference>
<reference evidence="13 14" key="1">
    <citation type="journal article" date="2021" name="Sci. Rep.">
        <title>The genome of the diatom Chaetoceros tenuissimus carries an ancient integrated fragment of an extant virus.</title>
        <authorList>
            <person name="Hongo Y."/>
            <person name="Kimura K."/>
            <person name="Takaki Y."/>
            <person name="Yoshida Y."/>
            <person name="Baba S."/>
            <person name="Kobayashi G."/>
            <person name="Nagasaki K."/>
            <person name="Hano T."/>
            <person name="Tomaru Y."/>
        </authorList>
    </citation>
    <scope>NUCLEOTIDE SEQUENCE [LARGE SCALE GENOMIC DNA]</scope>
    <source>
        <strain evidence="13 14">NIES-3715</strain>
    </source>
</reference>
<accession>A0AAD3GZI7</accession>
<protein>
    <submittedName>
        <fullName evidence="13">ATP-dependent RNA helicase</fullName>
    </submittedName>
</protein>
<dbReference type="CDD" id="cd18787">
    <property type="entry name" value="SF2_C_DEAD"/>
    <property type="match status" value="1"/>
</dbReference>
<evidence type="ECO:0000256" key="4">
    <source>
        <dbReference type="ARBA" id="ARBA00022840"/>
    </source>
</evidence>
<dbReference type="InterPro" id="IPR014001">
    <property type="entry name" value="Helicase_ATP-bd"/>
</dbReference>
<dbReference type="SMART" id="SM00513">
    <property type="entry name" value="SAP"/>
    <property type="match status" value="1"/>
</dbReference>
<name>A0AAD3GZI7_9STRA</name>
<dbReference type="PROSITE" id="PS51195">
    <property type="entry name" value="Q_MOTIF"/>
    <property type="match status" value="1"/>
</dbReference>
<dbReference type="Pfam" id="PF02037">
    <property type="entry name" value="SAP"/>
    <property type="match status" value="1"/>
</dbReference>
<dbReference type="SUPFAM" id="SSF68906">
    <property type="entry name" value="SAP domain"/>
    <property type="match status" value="1"/>
</dbReference>
<dbReference type="CDD" id="cd00268">
    <property type="entry name" value="DEADc"/>
    <property type="match status" value="1"/>
</dbReference>
<evidence type="ECO:0000256" key="6">
    <source>
        <dbReference type="RuleBase" id="RU000492"/>
    </source>
</evidence>
<dbReference type="PANTHER" id="PTHR47959">
    <property type="entry name" value="ATP-DEPENDENT RNA HELICASE RHLE-RELATED"/>
    <property type="match status" value="1"/>
</dbReference>
<dbReference type="InterPro" id="IPR027417">
    <property type="entry name" value="P-loop_NTPase"/>
</dbReference>
<dbReference type="AlphaFoldDB" id="A0AAD3GZI7"/>
<evidence type="ECO:0000256" key="1">
    <source>
        <dbReference type="ARBA" id="ARBA00022741"/>
    </source>
</evidence>
<dbReference type="PROSITE" id="PS00039">
    <property type="entry name" value="DEAD_ATP_HELICASE"/>
    <property type="match status" value="1"/>
</dbReference>
<keyword evidence="2 6" id="KW-0378">Hydrolase</keyword>
<organism evidence="13 14">
    <name type="scientific">Chaetoceros tenuissimus</name>
    <dbReference type="NCBI Taxonomy" id="426638"/>
    <lineage>
        <taxon>Eukaryota</taxon>
        <taxon>Sar</taxon>
        <taxon>Stramenopiles</taxon>
        <taxon>Ochrophyta</taxon>
        <taxon>Bacillariophyta</taxon>
        <taxon>Coscinodiscophyceae</taxon>
        <taxon>Chaetocerotophycidae</taxon>
        <taxon>Chaetocerotales</taxon>
        <taxon>Chaetocerotaceae</taxon>
        <taxon>Chaetoceros</taxon>
    </lineage>
</organism>
<dbReference type="PROSITE" id="PS51192">
    <property type="entry name" value="HELICASE_ATP_BIND_1"/>
    <property type="match status" value="1"/>
</dbReference>
<evidence type="ECO:0000256" key="2">
    <source>
        <dbReference type="ARBA" id="ARBA00022801"/>
    </source>
</evidence>
<feature type="region of interest" description="Disordered" evidence="7">
    <location>
        <begin position="429"/>
        <end position="468"/>
    </location>
</feature>
<dbReference type="GO" id="GO:0003724">
    <property type="term" value="F:RNA helicase activity"/>
    <property type="evidence" value="ECO:0007669"/>
    <property type="project" value="InterPro"/>
</dbReference>
<feature type="compositionally biased region" description="Polar residues" evidence="7">
    <location>
        <begin position="447"/>
        <end position="457"/>
    </location>
</feature>
<keyword evidence="4 6" id="KW-0067">ATP-binding</keyword>
<feature type="domain" description="DEAD-box RNA helicase Q" evidence="12">
    <location>
        <begin position="105"/>
        <end position="133"/>
    </location>
</feature>
<feature type="short sequence motif" description="Q motif" evidence="5">
    <location>
        <begin position="105"/>
        <end position="133"/>
    </location>
</feature>
<feature type="compositionally biased region" description="Basic residues" evidence="7">
    <location>
        <begin position="678"/>
        <end position="687"/>
    </location>
</feature>
<dbReference type="InterPro" id="IPR000629">
    <property type="entry name" value="RNA-helicase_DEAD-box_CS"/>
</dbReference>
<dbReference type="PROSITE" id="PS51194">
    <property type="entry name" value="HELICASE_CTER"/>
    <property type="match status" value="1"/>
</dbReference>
<evidence type="ECO:0000256" key="7">
    <source>
        <dbReference type="SAM" id="MobiDB-lite"/>
    </source>
</evidence>
<dbReference type="EMBL" id="BLLK01000020">
    <property type="protein sequence ID" value="GFH44825.1"/>
    <property type="molecule type" value="Genomic_DNA"/>
</dbReference>
<dbReference type="InterPro" id="IPR036361">
    <property type="entry name" value="SAP_dom_sf"/>
</dbReference>
<dbReference type="SUPFAM" id="SSF52540">
    <property type="entry name" value="P-loop containing nucleoside triphosphate hydrolases"/>
    <property type="match status" value="1"/>
</dbReference>
<evidence type="ECO:0000256" key="5">
    <source>
        <dbReference type="PROSITE-ProRule" id="PRU00552"/>
    </source>
</evidence>
<dbReference type="InterPro" id="IPR001650">
    <property type="entry name" value="Helicase_C-like"/>
</dbReference>
<feature type="domain" description="Helicase C-terminal" evidence="11">
    <location>
        <begin position="494"/>
        <end position="648"/>
    </location>
</feature>
<keyword evidence="8" id="KW-0732">Signal</keyword>
<proteinExistence type="inferred from homology"/>
<dbReference type="GO" id="GO:0005829">
    <property type="term" value="C:cytosol"/>
    <property type="evidence" value="ECO:0007669"/>
    <property type="project" value="TreeGrafter"/>
</dbReference>
<dbReference type="GO" id="GO:0016787">
    <property type="term" value="F:hydrolase activity"/>
    <property type="evidence" value="ECO:0007669"/>
    <property type="project" value="UniProtKB-KW"/>
</dbReference>
<feature type="region of interest" description="Disordered" evidence="7">
    <location>
        <begin position="671"/>
        <end position="702"/>
    </location>
</feature>
<dbReference type="Proteomes" id="UP001054902">
    <property type="component" value="Unassembled WGS sequence"/>
</dbReference>
<dbReference type="InterPro" id="IPR014014">
    <property type="entry name" value="RNA_helicase_DEAD_Q_motif"/>
</dbReference>
<evidence type="ECO:0000259" key="11">
    <source>
        <dbReference type="PROSITE" id="PS51194"/>
    </source>
</evidence>
<dbReference type="InterPro" id="IPR003034">
    <property type="entry name" value="SAP_dom"/>
</dbReference>
<sequence>MKFAILFSTLTAARAFTVPHNINVQRHITGTTLFASAFDSLTVPELKEELKSRGLKVGGKKAELIDRLYEYEAESTQDVAESVHEIEDVQESELEANVVVPNDDASFQDLGLIPQLVEAVEAQQWDEPTPIQRLSIPQILDKFRIDAGENACKSLWAEAPTGSGKTGAFSLPMIQLTLENRRIERNMSSKSRFSEEGNGFQRNLGRGRRRTNSDDVSSNKGFVTTLILAPTRELALQISGVIEELVEAMPSSGKEKDNIDVCVVTGGVPMEPQIEMLAERKLNNRNVDILVATPGRLADVLTRSTKEDSVDRELEKKLLQALDMASIGKNDVSLSLTQLEDLDINKSIEDKDDGGRSAIKDMLSNVRYLVIDEADRLLSQGFKAEMDEVLQLLPKANSQTNTDALKTLLFSATFPEQIQPRVEKVLQRLSGKDSPPPLRLSCAAEGQTESTSTLSNRQLKRKNQTTQPQAILEGPASTIDLRAIRLNEADRTQALRRLIEKGGETYSDRMLVFVGTRYASEHVAKKLRRYNIKASELHGKLDQDARMRRLEDFKKGKIKVLLATDLASRGLDVQGLPCVVNYDLPRSTADFVHRIGRTGRAGQSGEAVTFITANNEAQYDLIEKRHLGGKQVEREILPGFEPNEEKWEITKAASTVNVEGVKHSSAGLAHDKMFGGIKGRRKSKKDRKRETAAREAAAKNKR</sequence>
<dbReference type="Pfam" id="PF00270">
    <property type="entry name" value="DEAD"/>
    <property type="match status" value="1"/>
</dbReference>
<comment type="similarity">
    <text evidence="6">Belongs to the DEAD box helicase family.</text>
</comment>
<evidence type="ECO:0000259" key="10">
    <source>
        <dbReference type="PROSITE" id="PS51192"/>
    </source>
</evidence>
<comment type="caution">
    <text evidence="13">The sequence shown here is derived from an EMBL/GenBank/DDBJ whole genome shotgun (WGS) entry which is preliminary data.</text>
</comment>
<dbReference type="SMART" id="SM00490">
    <property type="entry name" value="HELICc"/>
    <property type="match status" value="1"/>
</dbReference>
<dbReference type="Gene3D" id="3.40.50.300">
    <property type="entry name" value="P-loop containing nucleotide triphosphate hydrolases"/>
    <property type="match status" value="2"/>
</dbReference>
<feature type="domain" description="Helicase ATP-binding" evidence="10">
    <location>
        <begin position="146"/>
        <end position="432"/>
    </location>
</feature>
<keyword evidence="1 6" id="KW-0547">Nucleotide-binding</keyword>
<evidence type="ECO:0000313" key="14">
    <source>
        <dbReference type="Proteomes" id="UP001054902"/>
    </source>
</evidence>
<evidence type="ECO:0000313" key="13">
    <source>
        <dbReference type="EMBL" id="GFH44825.1"/>
    </source>
</evidence>
<gene>
    <name evidence="13" type="ORF">CTEN210_01299</name>
</gene>
<dbReference type="PANTHER" id="PTHR47959:SF1">
    <property type="entry name" value="ATP-DEPENDENT RNA HELICASE DBPA"/>
    <property type="match status" value="1"/>
</dbReference>
<feature type="domain" description="SAP" evidence="9">
    <location>
        <begin position="38"/>
        <end position="72"/>
    </location>
</feature>
<feature type="region of interest" description="Disordered" evidence="7">
    <location>
        <begin position="189"/>
        <end position="216"/>
    </location>
</feature>
<dbReference type="Pfam" id="PF00271">
    <property type="entry name" value="Helicase_C"/>
    <property type="match status" value="1"/>
</dbReference>
<dbReference type="GO" id="GO:0003676">
    <property type="term" value="F:nucleic acid binding"/>
    <property type="evidence" value="ECO:0007669"/>
    <property type="project" value="InterPro"/>
</dbReference>
<keyword evidence="3 6" id="KW-0347">Helicase</keyword>
<feature type="chain" id="PRO_5042023021" evidence="8">
    <location>
        <begin position="16"/>
        <end position="702"/>
    </location>
</feature>
<dbReference type="InterPro" id="IPR044742">
    <property type="entry name" value="DEAD/DEAH_RhlB"/>
</dbReference>
<feature type="signal peptide" evidence="8">
    <location>
        <begin position="1"/>
        <end position="15"/>
    </location>
</feature>
<dbReference type="PROSITE" id="PS50800">
    <property type="entry name" value="SAP"/>
    <property type="match status" value="1"/>
</dbReference>
<evidence type="ECO:0000256" key="3">
    <source>
        <dbReference type="ARBA" id="ARBA00022806"/>
    </source>
</evidence>
<dbReference type="InterPro" id="IPR050079">
    <property type="entry name" value="DEAD_box_RNA_helicase"/>
</dbReference>
<evidence type="ECO:0000259" key="9">
    <source>
        <dbReference type="PROSITE" id="PS50800"/>
    </source>
</evidence>
<dbReference type="SMART" id="SM00487">
    <property type="entry name" value="DEXDc"/>
    <property type="match status" value="1"/>
</dbReference>
<evidence type="ECO:0000259" key="12">
    <source>
        <dbReference type="PROSITE" id="PS51195"/>
    </source>
</evidence>
<evidence type="ECO:0000256" key="8">
    <source>
        <dbReference type="SAM" id="SignalP"/>
    </source>
</evidence>
<keyword evidence="14" id="KW-1185">Reference proteome</keyword>
<dbReference type="Gene3D" id="1.10.720.30">
    <property type="entry name" value="SAP domain"/>
    <property type="match status" value="1"/>
</dbReference>
<feature type="compositionally biased region" description="Basic and acidic residues" evidence="7">
    <location>
        <begin position="688"/>
        <end position="702"/>
    </location>
</feature>